<evidence type="ECO:0000313" key="4">
    <source>
        <dbReference type="Proteomes" id="UP000273083"/>
    </source>
</evidence>
<organism evidence="3 4">
    <name type="scientific">Mobilisporobacter senegalensis</name>
    <dbReference type="NCBI Taxonomy" id="1329262"/>
    <lineage>
        <taxon>Bacteria</taxon>
        <taxon>Bacillati</taxon>
        <taxon>Bacillota</taxon>
        <taxon>Clostridia</taxon>
        <taxon>Lachnospirales</taxon>
        <taxon>Lachnospiraceae</taxon>
        <taxon>Mobilisporobacter</taxon>
    </lineage>
</organism>
<dbReference type="Gene3D" id="2.40.100.10">
    <property type="entry name" value="Cyclophilin-like"/>
    <property type="match status" value="1"/>
</dbReference>
<feature type="domain" description="6-phospho-N-acetylmuramidase N-terminal" evidence="2">
    <location>
        <begin position="5"/>
        <end position="223"/>
    </location>
</feature>
<protein>
    <recommendedName>
        <fullName evidence="5">Outer surface protein</fullName>
    </recommendedName>
</protein>
<evidence type="ECO:0008006" key="5">
    <source>
        <dbReference type="Google" id="ProtNLM"/>
    </source>
</evidence>
<dbReference type="InterPro" id="IPR029000">
    <property type="entry name" value="Cyclophilin-like_dom_sf"/>
</dbReference>
<dbReference type="SUPFAM" id="SSF50891">
    <property type="entry name" value="Cyclophilin-like"/>
    <property type="match status" value="1"/>
</dbReference>
<evidence type="ECO:0000259" key="2">
    <source>
        <dbReference type="Pfam" id="PF19200"/>
    </source>
</evidence>
<dbReference type="SUPFAM" id="SSF51445">
    <property type="entry name" value="(Trans)glycosidases"/>
    <property type="match status" value="1"/>
</dbReference>
<dbReference type="Proteomes" id="UP000273083">
    <property type="component" value="Unassembled WGS sequence"/>
</dbReference>
<proteinExistence type="predicted"/>
<comment type="caution">
    <text evidence="3">The sequence shown here is derived from an EMBL/GenBank/DDBJ whole genome shotgun (WGS) entry which is preliminary data.</text>
</comment>
<dbReference type="OrthoDB" id="5809921at2"/>
<gene>
    <name evidence="3" type="ORF">EDD66_10348</name>
</gene>
<name>A0A3N1XR15_9FIRM</name>
<accession>A0A3N1XR15</accession>
<dbReference type="Pfam" id="PF19200">
    <property type="entry name" value="MupG_N"/>
    <property type="match status" value="1"/>
</dbReference>
<dbReference type="EMBL" id="RJVG01000003">
    <property type="protein sequence ID" value="ROR29113.1"/>
    <property type="molecule type" value="Genomic_DNA"/>
</dbReference>
<feature type="domain" description="6-phospho-N-acetylmuramidase C-terminal" evidence="1">
    <location>
        <begin position="242"/>
        <end position="346"/>
    </location>
</feature>
<dbReference type="InterPro" id="IPR013785">
    <property type="entry name" value="Aldolase_TIM"/>
</dbReference>
<dbReference type="PANTHER" id="PTHR38435">
    <property type="match status" value="1"/>
</dbReference>
<dbReference type="PANTHER" id="PTHR38435:SF2">
    <property type="entry name" value="DUF871 DOMAIN-CONTAINING PROTEIN"/>
    <property type="match status" value="1"/>
</dbReference>
<dbReference type="InterPro" id="IPR017853">
    <property type="entry name" value="GH"/>
</dbReference>
<dbReference type="InterPro" id="IPR043894">
    <property type="entry name" value="MupG_C"/>
</dbReference>
<dbReference type="RefSeq" id="WP_123608574.1">
    <property type="nucleotide sequence ID" value="NZ_RJVG01000003.1"/>
</dbReference>
<dbReference type="InterPro" id="IPR008589">
    <property type="entry name" value="MupG"/>
</dbReference>
<dbReference type="InterPro" id="IPR043797">
    <property type="entry name" value="MupG_N"/>
</dbReference>
<evidence type="ECO:0000313" key="3">
    <source>
        <dbReference type="EMBL" id="ROR29113.1"/>
    </source>
</evidence>
<evidence type="ECO:0000259" key="1">
    <source>
        <dbReference type="Pfam" id="PF05913"/>
    </source>
</evidence>
<keyword evidence="4" id="KW-1185">Reference proteome</keyword>
<reference evidence="3 4" key="1">
    <citation type="submission" date="2018-11" db="EMBL/GenBank/DDBJ databases">
        <title>Genomic Encyclopedia of Type Strains, Phase IV (KMG-IV): sequencing the most valuable type-strain genomes for metagenomic binning, comparative biology and taxonomic classification.</title>
        <authorList>
            <person name="Goeker M."/>
        </authorList>
    </citation>
    <scope>NUCLEOTIDE SEQUENCE [LARGE SCALE GENOMIC DNA]</scope>
    <source>
        <strain evidence="3 4">DSM 26537</strain>
    </source>
</reference>
<dbReference type="Pfam" id="PF05913">
    <property type="entry name" value="MupG_C"/>
    <property type="match status" value="1"/>
</dbReference>
<sequence length="349" mass="40154">MLNSIGYSVYLSNFEEQKEQLSKIYTKDSYIFTTFHMSEEFDNTYIERAMDMCSYIKNLGFKIIGDVSRKTLEFFQVDSLIKFAKQMNLSILRIDYGFTEEEILELAEQMPICINASTVTDDFIHTIASKNLDVYGIHNFYPRPETGLDEELFRTLNKKLKENGIKVLAFAAGDISKRGPVYEGLPTLEAHRYTATYAATLDLLLNYGVDGVFIGDGIISKYQADLIFGFIDTNIINLPVEFNDMGKELYEKEFTIRVDSPRWLKRLQESREYSCFGREITPEECKVRSVGSVTIDNISYQRYSGEIQIIVEELPADEKVNVIGHIPKEYHILLKSIKNGTKIRFVKPI</sequence>
<dbReference type="Gene3D" id="3.20.20.70">
    <property type="entry name" value="Aldolase class I"/>
    <property type="match status" value="1"/>
</dbReference>
<dbReference type="AlphaFoldDB" id="A0A3N1XR15"/>